<keyword evidence="3" id="KW-1185">Reference proteome</keyword>
<sequence length="135" mass="15067">MSLSWAPSSRRCRTPCYWGYKKYGLVNIALLVGLLVLIAVRQISACSMRREPTKPSGQVKRGGFWRAWALMGLAYQFLACICCSCFCLFVCFLFSFSFLIFPSRTLLRLSLSLSGCDRNLVAEPSSPGYDLIAIG</sequence>
<gene>
    <name evidence="2" type="ORF">B0T24DRAFT_248631</name>
</gene>
<reference evidence="2" key="1">
    <citation type="journal article" date="2023" name="Mol. Phylogenet. Evol.">
        <title>Genome-scale phylogeny and comparative genomics of the fungal order Sordariales.</title>
        <authorList>
            <person name="Hensen N."/>
            <person name="Bonometti L."/>
            <person name="Westerberg I."/>
            <person name="Brannstrom I.O."/>
            <person name="Guillou S."/>
            <person name="Cros-Aarteil S."/>
            <person name="Calhoun S."/>
            <person name="Haridas S."/>
            <person name="Kuo A."/>
            <person name="Mondo S."/>
            <person name="Pangilinan J."/>
            <person name="Riley R."/>
            <person name="LaButti K."/>
            <person name="Andreopoulos B."/>
            <person name="Lipzen A."/>
            <person name="Chen C."/>
            <person name="Yan M."/>
            <person name="Daum C."/>
            <person name="Ng V."/>
            <person name="Clum A."/>
            <person name="Steindorff A."/>
            <person name="Ohm R.A."/>
            <person name="Martin F."/>
            <person name="Silar P."/>
            <person name="Natvig D.O."/>
            <person name="Lalanne C."/>
            <person name="Gautier V."/>
            <person name="Ament-Velasquez S.L."/>
            <person name="Kruys A."/>
            <person name="Hutchinson M.I."/>
            <person name="Powell A.J."/>
            <person name="Barry K."/>
            <person name="Miller A.N."/>
            <person name="Grigoriev I.V."/>
            <person name="Debuchy R."/>
            <person name="Gladieux P."/>
            <person name="Hiltunen Thoren M."/>
            <person name="Johannesson H."/>
        </authorList>
    </citation>
    <scope>NUCLEOTIDE SEQUENCE</scope>
    <source>
        <strain evidence="2">CBS 958.72</strain>
    </source>
</reference>
<dbReference type="Proteomes" id="UP001287356">
    <property type="component" value="Unassembled WGS sequence"/>
</dbReference>
<accession>A0AAE0KA49</accession>
<protein>
    <submittedName>
        <fullName evidence="2">Uncharacterized protein</fullName>
    </submittedName>
</protein>
<evidence type="ECO:0000313" key="2">
    <source>
        <dbReference type="EMBL" id="KAK3372978.1"/>
    </source>
</evidence>
<evidence type="ECO:0000256" key="1">
    <source>
        <dbReference type="SAM" id="Phobius"/>
    </source>
</evidence>
<feature type="transmembrane region" description="Helical" evidence="1">
    <location>
        <begin position="20"/>
        <end position="40"/>
    </location>
</feature>
<dbReference type="EMBL" id="JAULSN010000004">
    <property type="protein sequence ID" value="KAK3372978.1"/>
    <property type="molecule type" value="Genomic_DNA"/>
</dbReference>
<proteinExistence type="predicted"/>
<dbReference type="AlphaFoldDB" id="A0AAE0KA49"/>
<comment type="caution">
    <text evidence="2">The sequence shown here is derived from an EMBL/GenBank/DDBJ whole genome shotgun (WGS) entry which is preliminary data.</text>
</comment>
<keyword evidence="1" id="KW-0472">Membrane</keyword>
<feature type="transmembrane region" description="Helical" evidence="1">
    <location>
        <begin position="68"/>
        <end position="101"/>
    </location>
</feature>
<evidence type="ECO:0000313" key="3">
    <source>
        <dbReference type="Proteomes" id="UP001287356"/>
    </source>
</evidence>
<reference evidence="2" key="2">
    <citation type="submission" date="2023-06" db="EMBL/GenBank/DDBJ databases">
        <authorList>
            <consortium name="Lawrence Berkeley National Laboratory"/>
            <person name="Haridas S."/>
            <person name="Hensen N."/>
            <person name="Bonometti L."/>
            <person name="Westerberg I."/>
            <person name="Brannstrom I.O."/>
            <person name="Guillou S."/>
            <person name="Cros-Aarteil S."/>
            <person name="Calhoun S."/>
            <person name="Kuo A."/>
            <person name="Mondo S."/>
            <person name="Pangilinan J."/>
            <person name="Riley R."/>
            <person name="Labutti K."/>
            <person name="Andreopoulos B."/>
            <person name="Lipzen A."/>
            <person name="Chen C."/>
            <person name="Yanf M."/>
            <person name="Daum C."/>
            <person name="Ng V."/>
            <person name="Clum A."/>
            <person name="Steindorff A."/>
            <person name="Ohm R."/>
            <person name="Martin F."/>
            <person name="Silar P."/>
            <person name="Natvig D."/>
            <person name="Lalanne C."/>
            <person name="Gautier V."/>
            <person name="Ament-Velasquez S.L."/>
            <person name="Kruys A."/>
            <person name="Hutchinson M.I."/>
            <person name="Powell A.J."/>
            <person name="Barry K."/>
            <person name="Miller A.N."/>
            <person name="Grigoriev I.V."/>
            <person name="Debuchy R."/>
            <person name="Gladieux P."/>
            <person name="Thoren M.H."/>
            <person name="Johannesson H."/>
        </authorList>
    </citation>
    <scope>NUCLEOTIDE SEQUENCE</scope>
    <source>
        <strain evidence="2">CBS 958.72</strain>
    </source>
</reference>
<keyword evidence="1" id="KW-1133">Transmembrane helix</keyword>
<organism evidence="2 3">
    <name type="scientific">Lasiosphaeria ovina</name>
    <dbReference type="NCBI Taxonomy" id="92902"/>
    <lineage>
        <taxon>Eukaryota</taxon>
        <taxon>Fungi</taxon>
        <taxon>Dikarya</taxon>
        <taxon>Ascomycota</taxon>
        <taxon>Pezizomycotina</taxon>
        <taxon>Sordariomycetes</taxon>
        <taxon>Sordariomycetidae</taxon>
        <taxon>Sordariales</taxon>
        <taxon>Lasiosphaeriaceae</taxon>
        <taxon>Lasiosphaeria</taxon>
    </lineage>
</organism>
<name>A0AAE0KA49_9PEZI</name>
<keyword evidence="1" id="KW-0812">Transmembrane</keyword>